<sequence>MSPMISKKLPRDNAILTAEGFLHFDEETSEYRIGSREKLDQPELPGNYLRLSTEDCMEYGEGKIRTGVVLGQVRTSSVGKAQINIETRETELNIALLLDFFMSDAAFEIMTNEIDSFPDLDAVDLSDPVYMKNLSEIVGVDRAEILQAELGLYGNYQSD</sequence>
<proteinExistence type="predicted"/>
<name>A0A0F9KCW3_9ZZZZ</name>
<gene>
    <name evidence="1" type="ORF">LCGC14_1718930</name>
</gene>
<dbReference type="AlphaFoldDB" id="A0A0F9KCW3"/>
<accession>A0A0F9KCW3</accession>
<organism evidence="1">
    <name type="scientific">marine sediment metagenome</name>
    <dbReference type="NCBI Taxonomy" id="412755"/>
    <lineage>
        <taxon>unclassified sequences</taxon>
        <taxon>metagenomes</taxon>
        <taxon>ecological metagenomes</taxon>
    </lineage>
</organism>
<evidence type="ECO:0000313" key="1">
    <source>
        <dbReference type="EMBL" id="KKM13180.1"/>
    </source>
</evidence>
<comment type="caution">
    <text evidence="1">The sequence shown here is derived from an EMBL/GenBank/DDBJ whole genome shotgun (WGS) entry which is preliminary data.</text>
</comment>
<feature type="non-terminal residue" evidence="1">
    <location>
        <position position="159"/>
    </location>
</feature>
<protein>
    <submittedName>
        <fullName evidence="1">Uncharacterized protein</fullName>
    </submittedName>
</protein>
<reference evidence="1" key="1">
    <citation type="journal article" date="2015" name="Nature">
        <title>Complex archaea that bridge the gap between prokaryotes and eukaryotes.</title>
        <authorList>
            <person name="Spang A."/>
            <person name="Saw J.H."/>
            <person name="Jorgensen S.L."/>
            <person name="Zaremba-Niedzwiedzka K."/>
            <person name="Martijn J."/>
            <person name="Lind A.E."/>
            <person name="van Eijk R."/>
            <person name="Schleper C."/>
            <person name="Guy L."/>
            <person name="Ettema T.J."/>
        </authorList>
    </citation>
    <scope>NUCLEOTIDE SEQUENCE</scope>
</reference>
<dbReference type="EMBL" id="LAZR01015437">
    <property type="protein sequence ID" value="KKM13180.1"/>
    <property type="molecule type" value="Genomic_DNA"/>
</dbReference>